<dbReference type="AlphaFoldDB" id="A0A853GAC2"/>
<evidence type="ECO:0000313" key="6">
    <source>
        <dbReference type="EMBL" id="NYT51541.1"/>
    </source>
</evidence>
<name>A0A853GAC2_9BURK</name>
<evidence type="ECO:0000256" key="3">
    <source>
        <dbReference type="ARBA" id="ARBA00022692"/>
    </source>
</evidence>
<dbReference type="InterPro" id="IPR007156">
    <property type="entry name" value="MamQ_LemA"/>
</dbReference>
<evidence type="ECO:0000256" key="4">
    <source>
        <dbReference type="ARBA" id="ARBA00022989"/>
    </source>
</evidence>
<comment type="similarity">
    <text evidence="2">Belongs to the LemA family.</text>
</comment>
<accession>A0A853GAC2</accession>
<dbReference type="Pfam" id="PF04011">
    <property type="entry name" value="LemA"/>
    <property type="match status" value="1"/>
</dbReference>
<dbReference type="Proteomes" id="UP000559809">
    <property type="component" value="Unassembled WGS sequence"/>
</dbReference>
<dbReference type="GO" id="GO:0016020">
    <property type="term" value="C:membrane"/>
    <property type="evidence" value="ECO:0007669"/>
    <property type="project" value="UniProtKB-SubCell"/>
</dbReference>
<protein>
    <submittedName>
        <fullName evidence="6">LemA family protein</fullName>
    </submittedName>
</protein>
<dbReference type="Gene3D" id="1.20.1440.20">
    <property type="entry name" value="LemA-like domain"/>
    <property type="match status" value="1"/>
</dbReference>
<evidence type="ECO:0000256" key="1">
    <source>
        <dbReference type="ARBA" id="ARBA00004167"/>
    </source>
</evidence>
<evidence type="ECO:0000256" key="5">
    <source>
        <dbReference type="ARBA" id="ARBA00023136"/>
    </source>
</evidence>
<evidence type="ECO:0000256" key="2">
    <source>
        <dbReference type="ARBA" id="ARBA00008854"/>
    </source>
</evidence>
<gene>
    <name evidence="6" type="ORF">H0A72_19690</name>
</gene>
<sequence>MMLKRAFLILVLPLLSVFLTGCGYNEIQRLDEQVKTTWSQTLNQYERRADLVPQLVSAVDAYMVNERAILTQVAEARSKVGSIQVSVNDLDNPELMARFAQAQGQLSSALSRLIAVSENYPQLKSDGLFRDLMTQLEGTENRIATERGRYVQAVQEYNLIVRQFPTLITAKIFGYRTIENYGVSKQDEITKRPEVKFTAPAPAPAKP</sequence>
<dbReference type="InterPro" id="IPR023353">
    <property type="entry name" value="LemA-like_dom_sf"/>
</dbReference>
<dbReference type="PANTHER" id="PTHR34478:SF2">
    <property type="entry name" value="MEMBRANE PROTEIN"/>
    <property type="match status" value="1"/>
</dbReference>
<organism evidence="6 7">
    <name type="scientific">Parapusillimonas granuli</name>
    <dbReference type="NCBI Taxonomy" id="380911"/>
    <lineage>
        <taxon>Bacteria</taxon>
        <taxon>Pseudomonadati</taxon>
        <taxon>Pseudomonadota</taxon>
        <taxon>Betaproteobacteria</taxon>
        <taxon>Burkholderiales</taxon>
        <taxon>Alcaligenaceae</taxon>
        <taxon>Parapusillimonas</taxon>
    </lineage>
</organism>
<dbReference type="PROSITE" id="PS51257">
    <property type="entry name" value="PROKAR_LIPOPROTEIN"/>
    <property type="match status" value="1"/>
</dbReference>
<keyword evidence="3" id="KW-0812">Transmembrane</keyword>
<comment type="caution">
    <text evidence="6">The sequence shown here is derived from an EMBL/GenBank/DDBJ whole genome shotgun (WGS) entry which is preliminary data.</text>
</comment>
<proteinExistence type="inferred from homology"/>
<dbReference type="RefSeq" id="WP_180158218.1">
    <property type="nucleotide sequence ID" value="NZ_JACCEM010000012.1"/>
</dbReference>
<dbReference type="PANTHER" id="PTHR34478">
    <property type="entry name" value="PROTEIN LEMA"/>
    <property type="match status" value="1"/>
</dbReference>
<keyword evidence="5" id="KW-0472">Membrane</keyword>
<evidence type="ECO:0000313" key="7">
    <source>
        <dbReference type="Proteomes" id="UP000559809"/>
    </source>
</evidence>
<reference evidence="6 7" key="1">
    <citation type="submission" date="2020-07" db="EMBL/GenBank/DDBJ databases">
        <title>Taxonomic revisions and descriptions of new bacterial species based on genomic comparisons in the high-G+C-content subgroup of the family Alcaligenaceae.</title>
        <authorList>
            <person name="Szabo A."/>
            <person name="Felfoldi T."/>
        </authorList>
    </citation>
    <scope>NUCLEOTIDE SEQUENCE [LARGE SCALE GENOMIC DNA]</scope>
    <source>
        <strain evidence="6 7">LMG 24012</strain>
    </source>
</reference>
<comment type="subcellular location">
    <subcellularLocation>
        <location evidence="1">Membrane</location>
        <topology evidence="1">Single-pass membrane protein</topology>
    </subcellularLocation>
</comment>
<keyword evidence="7" id="KW-1185">Reference proteome</keyword>
<keyword evidence="4" id="KW-1133">Transmembrane helix</keyword>
<dbReference type="EMBL" id="JACCEM010000012">
    <property type="protein sequence ID" value="NYT51541.1"/>
    <property type="molecule type" value="Genomic_DNA"/>
</dbReference>
<dbReference type="SUPFAM" id="SSF140478">
    <property type="entry name" value="LemA-like"/>
    <property type="match status" value="1"/>
</dbReference>